<dbReference type="GO" id="GO:0006508">
    <property type="term" value="P:proteolysis"/>
    <property type="evidence" value="ECO:0007669"/>
    <property type="project" value="UniProtKB-KW"/>
</dbReference>
<dbReference type="PANTHER" id="PTHR33695">
    <property type="entry name" value="LIPOPROTEIN SIGNAL PEPTIDASE"/>
    <property type="match status" value="1"/>
</dbReference>
<dbReference type="AlphaFoldDB" id="A0A956LWW8"/>
<evidence type="ECO:0000256" key="7">
    <source>
        <dbReference type="ARBA" id="ARBA00022989"/>
    </source>
</evidence>
<dbReference type="EMBL" id="JAGQHR010000130">
    <property type="protein sequence ID" value="MCA9727230.1"/>
    <property type="molecule type" value="Genomic_DNA"/>
</dbReference>
<dbReference type="EC" id="3.4.23.36" evidence="9"/>
<dbReference type="Proteomes" id="UP000697710">
    <property type="component" value="Unassembled WGS sequence"/>
</dbReference>
<name>A0A956LWW8_UNCEI</name>
<dbReference type="PRINTS" id="PR00781">
    <property type="entry name" value="LIPOSIGPTASE"/>
</dbReference>
<dbReference type="GO" id="GO:0005886">
    <property type="term" value="C:plasma membrane"/>
    <property type="evidence" value="ECO:0007669"/>
    <property type="project" value="UniProtKB-SubCell"/>
</dbReference>
<organism evidence="12 13">
    <name type="scientific">Eiseniibacteriota bacterium</name>
    <dbReference type="NCBI Taxonomy" id="2212470"/>
    <lineage>
        <taxon>Bacteria</taxon>
        <taxon>Candidatus Eiseniibacteriota</taxon>
    </lineage>
</organism>
<keyword evidence="3 9" id="KW-0645">Protease</keyword>
<protein>
    <recommendedName>
        <fullName evidence="9">Lipoprotein signal peptidase</fullName>
        <ecNumber evidence="9">3.4.23.36</ecNumber>
    </recommendedName>
    <alternativeName>
        <fullName evidence="9">Prolipoprotein signal peptidase</fullName>
    </alternativeName>
    <alternativeName>
        <fullName evidence="9">Signal peptidase II</fullName>
        <shortName evidence="9">SPase II</shortName>
    </alternativeName>
</protein>
<dbReference type="GO" id="GO:0004190">
    <property type="term" value="F:aspartic-type endopeptidase activity"/>
    <property type="evidence" value="ECO:0007669"/>
    <property type="project" value="UniProtKB-UniRule"/>
</dbReference>
<evidence type="ECO:0000313" key="12">
    <source>
        <dbReference type="EMBL" id="MCA9727230.1"/>
    </source>
</evidence>
<keyword evidence="5 9" id="KW-0064">Aspartyl protease</keyword>
<reference evidence="12" key="1">
    <citation type="submission" date="2020-04" db="EMBL/GenBank/DDBJ databases">
        <authorList>
            <person name="Zhang T."/>
        </authorList>
    </citation>
    <scope>NUCLEOTIDE SEQUENCE</scope>
    <source>
        <strain evidence="12">HKST-UBA01</strain>
    </source>
</reference>
<keyword evidence="2 9" id="KW-1003">Cell membrane</keyword>
<sequence>MSPLLRWLPISLALLTIALDQVGKWLALQYLRGEPIHSYLGDTVRLQYARNTGAFLGMGAALPDVARIAIFTVGTGAILVICVVIALRRHWPRAAVIGLPLVFAGGISNLIDRVLRGSVVDYFNMGIGAFRTGIFNVADMAILLGVGFLLFSHESTREESDAGSPSPAQDPFTS</sequence>
<evidence type="ECO:0000256" key="8">
    <source>
        <dbReference type="ARBA" id="ARBA00023136"/>
    </source>
</evidence>
<evidence type="ECO:0000313" key="13">
    <source>
        <dbReference type="Proteomes" id="UP000697710"/>
    </source>
</evidence>
<dbReference type="PROSITE" id="PS00855">
    <property type="entry name" value="SPASE_II"/>
    <property type="match status" value="1"/>
</dbReference>
<feature type="transmembrane region" description="Helical" evidence="9">
    <location>
        <begin position="131"/>
        <end position="151"/>
    </location>
</feature>
<reference evidence="12" key="2">
    <citation type="journal article" date="2021" name="Microbiome">
        <title>Successional dynamics and alternative stable states in a saline activated sludge microbial community over 9 years.</title>
        <authorList>
            <person name="Wang Y."/>
            <person name="Ye J."/>
            <person name="Ju F."/>
            <person name="Liu L."/>
            <person name="Boyd J.A."/>
            <person name="Deng Y."/>
            <person name="Parks D.H."/>
            <person name="Jiang X."/>
            <person name="Yin X."/>
            <person name="Woodcroft B.J."/>
            <person name="Tyson G.W."/>
            <person name="Hugenholtz P."/>
            <person name="Polz M.F."/>
            <person name="Zhang T."/>
        </authorList>
    </citation>
    <scope>NUCLEOTIDE SEQUENCE</scope>
    <source>
        <strain evidence="12">HKST-UBA01</strain>
    </source>
</reference>
<dbReference type="InterPro" id="IPR001872">
    <property type="entry name" value="Peptidase_A8"/>
</dbReference>
<feature type="active site" evidence="9">
    <location>
        <position position="139"/>
    </location>
</feature>
<proteinExistence type="inferred from homology"/>
<evidence type="ECO:0000256" key="11">
    <source>
        <dbReference type="RuleBase" id="RU004181"/>
    </source>
</evidence>
<evidence type="ECO:0000256" key="3">
    <source>
        <dbReference type="ARBA" id="ARBA00022670"/>
    </source>
</evidence>
<comment type="caution">
    <text evidence="12">The sequence shown here is derived from an EMBL/GenBank/DDBJ whole genome shotgun (WGS) entry which is preliminary data.</text>
</comment>
<evidence type="ECO:0000256" key="1">
    <source>
        <dbReference type="ARBA" id="ARBA00006139"/>
    </source>
</evidence>
<comment type="subcellular location">
    <subcellularLocation>
        <location evidence="9">Cell membrane</location>
        <topology evidence="9">Multi-pass membrane protein</topology>
    </subcellularLocation>
</comment>
<comment type="similarity">
    <text evidence="1 9 11">Belongs to the peptidase A8 family.</text>
</comment>
<evidence type="ECO:0000256" key="5">
    <source>
        <dbReference type="ARBA" id="ARBA00022750"/>
    </source>
</evidence>
<comment type="pathway">
    <text evidence="9">Protein modification; lipoprotein biosynthesis (signal peptide cleavage).</text>
</comment>
<dbReference type="HAMAP" id="MF_00161">
    <property type="entry name" value="LspA"/>
    <property type="match status" value="1"/>
</dbReference>
<dbReference type="Pfam" id="PF01252">
    <property type="entry name" value="Peptidase_A8"/>
    <property type="match status" value="1"/>
</dbReference>
<dbReference type="NCBIfam" id="TIGR00077">
    <property type="entry name" value="lspA"/>
    <property type="match status" value="1"/>
</dbReference>
<dbReference type="PANTHER" id="PTHR33695:SF1">
    <property type="entry name" value="LIPOPROTEIN SIGNAL PEPTIDASE"/>
    <property type="match status" value="1"/>
</dbReference>
<feature type="active site" evidence="9">
    <location>
        <position position="121"/>
    </location>
</feature>
<feature type="transmembrane region" description="Helical" evidence="9">
    <location>
        <begin position="65"/>
        <end position="87"/>
    </location>
</feature>
<evidence type="ECO:0000256" key="6">
    <source>
        <dbReference type="ARBA" id="ARBA00022801"/>
    </source>
</evidence>
<comment type="caution">
    <text evidence="9">Lacks conserved residue(s) required for the propagation of feature annotation.</text>
</comment>
<comment type="catalytic activity">
    <reaction evidence="9 10">
        <text>Release of signal peptides from bacterial membrane prolipoproteins. Hydrolyzes -Xaa-Yaa-Zaa-|-(S,diacylglyceryl)Cys-, in which Xaa is hydrophobic (preferably Leu), and Yaa (Ala or Ser) and Zaa (Gly or Ala) have small, neutral side chains.</text>
        <dbReference type="EC" id="3.4.23.36"/>
    </reaction>
</comment>
<evidence type="ECO:0000256" key="10">
    <source>
        <dbReference type="RuleBase" id="RU000594"/>
    </source>
</evidence>
<keyword evidence="8 9" id="KW-0472">Membrane</keyword>
<accession>A0A956LWW8</accession>
<gene>
    <name evidence="9 12" type="primary">lspA</name>
    <name evidence="12" type="ORF">KC729_06060</name>
</gene>
<comment type="function">
    <text evidence="9 10">This protein specifically catalyzes the removal of signal peptides from prolipoproteins.</text>
</comment>
<evidence type="ECO:0000256" key="4">
    <source>
        <dbReference type="ARBA" id="ARBA00022692"/>
    </source>
</evidence>
<keyword evidence="4 9" id="KW-0812">Transmembrane</keyword>
<feature type="transmembrane region" description="Helical" evidence="9">
    <location>
        <begin position="94"/>
        <end position="111"/>
    </location>
</feature>
<evidence type="ECO:0000256" key="2">
    <source>
        <dbReference type="ARBA" id="ARBA00022475"/>
    </source>
</evidence>
<evidence type="ECO:0000256" key="9">
    <source>
        <dbReference type="HAMAP-Rule" id="MF_00161"/>
    </source>
</evidence>
<keyword evidence="7 9" id="KW-1133">Transmembrane helix</keyword>
<keyword evidence="6 9" id="KW-0378">Hydrolase</keyword>